<proteinExistence type="predicted"/>
<dbReference type="RefSeq" id="WP_344796716.1">
    <property type="nucleotide sequence ID" value="NZ_BAABAU010000003.1"/>
</dbReference>
<sequence>MSITLNPYLNFRGEAREAIAFYASVLGGEPRVTTFAEGGMAEHLPDDDGSLVMHGELSTPLGLTLMCSDAPSTMPVEVGNNVTVSLSGDDADTLAAYWDGLSAGGNVTMPFEVAPWGDRFGMFTDRFGVEWMVNSVPPAA</sequence>
<evidence type="ECO:0000313" key="2">
    <source>
        <dbReference type="EMBL" id="GAA4266915.1"/>
    </source>
</evidence>
<evidence type="ECO:0000259" key="1">
    <source>
        <dbReference type="Pfam" id="PF00903"/>
    </source>
</evidence>
<dbReference type="PANTHER" id="PTHR33990:SF1">
    <property type="entry name" value="PROTEIN YJDN"/>
    <property type="match status" value="1"/>
</dbReference>
<dbReference type="SUPFAM" id="SSF54593">
    <property type="entry name" value="Glyoxalase/Bleomycin resistance protein/Dihydroxybiphenyl dioxygenase"/>
    <property type="match status" value="1"/>
</dbReference>
<organism evidence="2 3">
    <name type="scientific">Frondihabitans peucedani</name>
    <dbReference type="NCBI Taxonomy" id="598626"/>
    <lineage>
        <taxon>Bacteria</taxon>
        <taxon>Bacillati</taxon>
        <taxon>Actinomycetota</taxon>
        <taxon>Actinomycetes</taxon>
        <taxon>Micrococcales</taxon>
        <taxon>Microbacteriaceae</taxon>
        <taxon>Frondihabitans</taxon>
    </lineage>
</organism>
<dbReference type="EMBL" id="BAABAU010000003">
    <property type="protein sequence ID" value="GAA4266915.1"/>
    <property type="molecule type" value="Genomic_DNA"/>
</dbReference>
<feature type="domain" description="Glyoxalase/fosfomycin resistance/dioxygenase" evidence="1">
    <location>
        <begin position="8"/>
        <end position="133"/>
    </location>
</feature>
<accession>A0ABP8E3U2</accession>
<dbReference type="Pfam" id="PF00903">
    <property type="entry name" value="Glyoxalase"/>
    <property type="match status" value="1"/>
</dbReference>
<dbReference type="Gene3D" id="3.10.180.10">
    <property type="entry name" value="2,3-Dihydroxybiphenyl 1,2-Dioxygenase, domain 1"/>
    <property type="match status" value="1"/>
</dbReference>
<dbReference type="PANTHER" id="PTHR33990">
    <property type="entry name" value="PROTEIN YJDN-RELATED"/>
    <property type="match status" value="1"/>
</dbReference>
<comment type="caution">
    <text evidence="2">The sequence shown here is derived from an EMBL/GenBank/DDBJ whole genome shotgun (WGS) entry which is preliminary data.</text>
</comment>
<dbReference type="InterPro" id="IPR028973">
    <property type="entry name" value="PhnB-like"/>
</dbReference>
<reference evidence="3" key="1">
    <citation type="journal article" date="2019" name="Int. J. Syst. Evol. Microbiol.">
        <title>The Global Catalogue of Microorganisms (GCM) 10K type strain sequencing project: providing services to taxonomists for standard genome sequencing and annotation.</title>
        <authorList>
            <consortium name="The Broad Institute Genomics Platform"/>
            <consortium name="The Broad Institute Genome Sequencing Center for Infectious Disease"/>
            <person name="Wu L."/>
            <person name="Ma J."/>
        </authorList>
    </citation>
    <scope>NUCLEOTIDE SEQUENCE [LARGE SCALE GENOMIC DNA]</scope>
    <source>
        <strain evidence="3">JCM 17442</strain>
    </source>
</reference>
<dbReference type="InterPro" id="IPR004360">
    <property type="entry name" value="Glyas_Fos-R_dOase_dom"/>
</dbReference>
<name>A0ABP8E3U2_9MICO</name>
<gene>
    <name evidence="2" type="ORF">GCM10022256_25270</name>
</gene>
<keyword evidence="3" id="KW-1185">Reference proteome</keyword>
<dbReference type="InterPro" id="IPR029068">
    <property type="entry name" value="Glyas_Bleomycin-R_OHBP_Dase"/>
</dbReference>
<dbReference type="CDD" id="cd06588">
    <property type="entry name" value="PhnB_like"/>
    <property type="match status" value="1"/>
</dbReference>
<protein>
    <submittedName>
        <fullName evidence="2">VOC family protein</fullName>
    </submittedName>
</protein>
<evidence type="ECO:0000313" key="3">
    <source>
        <dbReference type="Proteomes" id="UP001501594"/>
    </source>
</evidence>
<dbReference type="Proteomes" id="UP001501594">
    <property type="component" value="Unassembled WGS sequence"/>
</dbReference>